<comment type="caution">
    <text evidence="1">The sequence shown here is derived from an EMBL/GenBank/DDBJ whole genome shotgun (WGS) entry which is preliminary data.</text>
</comment>
<proteinExistence type="predicted"/>
<protein>
    <submittedName>
        <fullName evidence="1">Uncharacterized protein</fullName>
    </submittedName>
</protein>
<evidence type="ECO:0000313" key="1">
    <source>
        <dbReference type="EMBL" id="KAJ8125214.1"/>
    </source>
</evidence>
<dbReference type="Proteomes" id="UP001153332">
    <property type="component" value="Unassembled WGS sequence"/>
</dbReference>
<organism evidence="1 2">
    <name type="scientific">Lasiodiplodia mahajangana</name>
    <dbReference type="NCBI Taxonomy" id="1108764"/>
    <lineage>
        <taxon>Eukaryota</taxon>
        <taxon>Fungi</taxon>
        <taxon>Dikarya</taxon>
        <taxon>Ascomycota</taxon>
        <taxon>Pezizomycotina</taxon>
        <taxon>Dothideomycetes</taxon>
        <taxon>Dothideomycetes incertae sedis</taxon>
        <taxon>Botryosphaeriales</taxon>
        <taxon>Botryosphaeriaceae</taxon>
        <taxon>Lasiodiplodia</taxon>
    </lineage>
</organism>
<gene>
    <name evidence="1" type="ORF">O1611_g8424</name>
</gene>
<accession>A0ACC2JCX7</accession>
<reference evidence="1" key="1">
    <citation type="submission" date="2022-12" db="EMBL/GenBank/DDBJ databases">
        <title>Genome Sequence of Lasiodiplodia mahajangana.</title>
        <authorList>
            <person name="Buettner E."/>
        </authorList>
    </citation>
    <scope>NUCLEOTIDE SEQUENCE</scope>
    <source>
        <strain evidence="1">VT137</strain>
    </source>
</reference>
<sequence>MSPQTENMANDTTSIIGELQAASISYAAKTPGAREKLMSLSRDLISNLELPSEFLMRMGWAEPALTANCRIAVDLDIFSHLKQSGGSGITSEELAAKCNADVVLISRIMRHLLAMNVVRGNGEDSYSSTPLTEALAETRYRNGIIFNHDVAGVSFRYLPEYLKNTNYKLPTEAANGPFQAGHKTDLSVFSWLDQTPPYLQAFNSYMSAYRAGKPSWLDPGFYPVAERLIAGFNSGYSDTFLVDVGGGKGHDLHELKEKYPDLPGKLILQDRPQVIPTVADGAFEAMLHDFLTAQPVKHARAYHLHSILHNWSDDECISILQQLKPAIKPVD</sequence>
<keyword evidence="2" id="KW-1185">Reference proteome</keyword>
<dbReference type="EMBL" id="JAPUUL010002500">
    <property type="protein sequence ID" value="KAJ8125214.1"/>
    <property type="molecule type" value="Genomic_DNA"/>
</dbReference>
<evidence type="ECO:0000313" key="2">
    <source>
        <dbReference type="Proteomes" id="UP001153332"/>
    </source>
</evidence>
<name>A0ACC2JCX7_9PEZI</name>